<keyword evidence="4" id="KW-1185">Reference proteome</keyword>
<protein>
    <submittedName>
        <fullName evidence="2">Uridine-cytidine kinase 2</fullName>
    </submittedName>
</protein>
<dbReference type="ExpressionAtlas" id="A0A0A6YX11">
    <property type="expression patterns" value="baseline and differential"/>
</dbReference>
<dbReference type="ProteomicsDB" id="348708"/>
<reference evidence="2" key="4">
    <citation type="submission" date="2025-09" db="UniProtKB">
        <authorList>
            <consortium name="Ensembl"/>
        </authorList>
    </citation>
    <scope>IDENTIFICATION</scope>
    <source>
        <strain evidence="2">C57BL/6J</strain>
    </source>
</reference>
<organism evidence="2 4">
    <name type="scientific">Mus musculus</name>
    <name type="common">Mouse</name>
    <dbReference type="NCBI Taxonomy" id="10090"/>
    <lineage>
        <taxon>Eukaryota</taxon>
        <taxon>Metazoa</taxon>
        <taxon>Chordata</taxon>
        <taxon>Craniata</taxon>
        <taxon>Vertebrata</taxon>
        <taxon>Euteleostomi</taxon>
        <taxon>Mammalia</taxon>
        <taxon>Eutheria</taxon>
        <taxon>Euarchontoglires</taxon>
        <taxon>Glires</taxon>
        <taxon>Rodentia</taxon>
        <taxon>Myomorpha</taxon>
        <taxon>Muroidea</taxon>
        <taxon>Muridae</taxon>
        <taxon>Murinae</taxon>
        <taxon>Mus</taxon>
        <taxon>Mus</taxon>
    </lineage>
</organism>
<dbReference type="Antibodypedia" id="34333">
    <property type="antibodies" value="203 antibodies from 26 providers"/>
</dbReference>
<proteinExistence type="predicted"/>
<dbReference type="AlphaFoldDB" id="A0A0A6YX11"/>
<dbReference type="Proteomes" id="UP000000589">
    <property type="component" value="Chromosome 1"/>
</dbReference>
<dbReference type="AGR" id="MGI:1931744"/>
<feature type="region of interest" description="Disordered" evidence="1">
    <location>
        <begin position="1"/>
        <end position="25"/>
    </location>
</feature>
<reference evidence="2 4" key="1">
    <citation type="journal article" date="2009" name="PLoS Biol.">
        <title>Lineage-specific biology revealed by a finished genome assembly of the mouse.</title>
        <authorList>
            <consortium name="Mouse Genome Sequencing Consortium"/>
            <person name="Church D.M."/>
            <person name="Goodstadt L."/>
            <person name="Hillier L.W."/>
            <person name="Zody M.C."/>
            <person name="Goldstein S."/>
            <person name="She X."/>
            <person name="Bult C.J."/>
            <person name="Agarwala R."/>
            <person name="Cherry J.L."/>
            <person name="DiCuccio M."/>
            <person name="Hlavina W."/>
            <person name="Kapustin Y."/>
            <person name="Meric P."/>
            <person name="Maglott D."/>
            <person name="Birtle Z."/>
            <person name="Marques A.C."/>
            <person name="Graves T."/>
            <person name="Zhou S."/>
            <person name="Teague B."/>
            <person name="Potamousis K."/>
            <person name="Churas C."/>
            <person name="Place M."/>
            <person name="Herschleb J."/>
            <person name="Runnheim R."/>
            <person name="Forrest D."/>
            <person name="Amos-Landgraf J."/>
            <person name="Schwartz D.C."/>
            <person name="Cheng Z."/>
            <person name="Lindblad-Toh K."/>
            <person name="Eichler E.E."/>
            <person name="Ponting C.P."/>
        </authorList>
    </citation>
    <scope>NUCLEOTIDE SEQUENCE [LARGE SCALE GENOMIC DNA]</scope>
    <source>
        <strain evidence="2 4">C57BL/6J</strain>
    </source>
</reference>
<dbReference type="Bgee" id="ENSMUSG00000026558">
    <property type="expression patterns" value="Expressed in ectoderm and 269 other cell types or tissues"/>
</dbReference>
<evidence type="ECO:0000313" key="4">
    <source>
        <dbReference type="Proteomes" id="UP000000589"/>
    </source>
</evidence>
<dbReference type="Ensembl" id="ENSMUST00000191745.2">
    <property type="protein sequence ID" value="ENSMUSP00000141787.2"/>
    <property type="gene ID" value="ENSMUSG00000026558.14"/>
</dbReference>
<accession>A0A0A6YX11</accession>
<reference evidence="2" key="3">
    <citation type="submission" date="2025-08" db="UniProtKB">
        <authorList>
            <consortium name="Ensembl"/>
        </authorList>
    </citation>
    <scope>IDENTIFICATION</scope>
    <source>
        <strain evidence="2">C57BL/6J</strain>
    </source>
</reference>
<sequence length="74" mass="7914">MAGDSEQTLQNHQQPNGGEPFLIGVSGGTASGKWLLVQRCSNCFQKGTRHPVPSSEPACLRQTCILPCTMLGSR</sequence>
<evidence type="ECO:0000313" key="3">
    <source>
        <dbReference type="MGI" id="MGI:1931744"/>
    </source>
</evidence>
<feature type="compositionally biased region" description="Polar residues" evidence="1">
    <location>
        <begin position="1"/>
        <end position="16"/>
    </location>
</feature>
<evidence type="ECO:0000313" key="2">
    <source>
        <dbReference type="Ensembl" id="ENSMUSP00000141787.2"/>
    </source>
</evidence>
<dbReference type="MGI" id="MGI:1931744">
    <property type="gene designation" value="Uck2"/>
</dbReference>
<name>A0A0A6YX11_MOUSE</name>
<evidence type="ECO:0000256" key="1">
    <source>
        <dbReference type="SAM" id="MobiDB-lite"/>
    </source>
</evidence>
<gene>
    <name evidence="2 3" type="primary">Uck2</name>
</gene>
<dbReference type="SMR" id="A0A0A6YX11"/>
<dbReference type="VEuPathDB" id="HostDB:ENSMUSG00000026558"/>
<dbReference type="HOGENOM" id="CLU_2687152_0_0_1"/>
<dbReference type="GeneTree" id="ENSGT01020000230412"/>
<reference evidence="2 4" key="2">
    <citation type="journal article" date="2011" name="PLoS Biol.">
        <title>Modernizing reference genome assemblies.</title>
        <authorList>
            <person name="Church D.M."/>
            <person name="Schneider V.A."/>
            <person name="Graves T."/>
            <person name="Auger K."/>
            <person name="Cunningham F."/>
            <person name="Bouk N."/>
            <person name="Chen H.C."/>
            <person name="Agarwala R."/>
            <person name="McLaren W.M."/>
            <person name="Ritchie G.R."/>
            <person name="Albracht D."/>
            <person name="Kremitzki M."/>
            <person name="Rock S."/>
            <person name="Kotkiewicz H."/>
            <person name="Kremitzki C."/>
            <person name="Wollam A."/>
            <person name="Trani L."/>
            <person name="Fulton L."/>
            <person name="Fulton R."/>
            <person name="Matthews L."/>
            <person name="Whitehead S."/>
            <person name="Chow W."/>
            <person name="Torrance J."/>
            <person name="Dunn M."/>
            <person name="Harden G."/>
            <person name="Threadgold G."/>
            <person name="Wood J."/>
            <person name="Collins J."/>
            <person name="Heath P."/>
            <person name="Griffiths G."/>
            <person name="Pelan S."/>
            <person name="Grafham D."/>
            <person name="Eichler E.E."/>
            <person name="Weinstock G."/>
            <person name="Mardis E.R."/>
            <person name="Wilson R.K."/>
            <person name="Howe K."/>
            <person name="Flicek P."/>
            <person name="Hubbard T."/>
        </authorList>
    </citation>
    <scope>NUCLEOTIDE SEQUENCE [LARGE SCALE GENOMIC DNA]</scope>
    <source>
        <strain evidence="2 4">C57BL/6J</strain>
    </source>
</reference>